<evidence type="ECO:0000256" key="2">
    <source>
        <dbReference type="ARBA" id="ARBA00022679"/>
    </source>
</evidence>
<keyword evidence="1" id="KW-0489">Methyltransferase</keyword>
<proteinExistence type="predicted"/>
<keyword evidence="5" id="KW-1185">Reference proteome</keyword>
<evidence type="ECO:0000256" key="1">
    <source>
        <dbReference type="ARBA" id="ARBA00022603"/>
    </source>
</evidence>
<dbReference type="InterPro" id="IPR029063">
    <property type="entry name" value="SAM-dependent_MTases_sf"/>
</dbReference>
<accession>A0ABR4BBS8</accession>
<organism evidence="4 5">
    <name type="scientific">Lepraria finkii</name>
    <dbReference type="NCBI Taxonomy" id="1340010"/>
    <lineage>
        <taxon>Eukaryota</taxon>
        <taxon>Fungi</taxon>
        <taxon>Dikarya</taxon>
        <taxon>Ascomycota</taxon>
        <taxon>Pezizomycotina</taxon>
        <taxon>Lecanoromycetes</taxon>
        <taxon>OSLEUM clade</taxon>
        <taxon>Lecanoromycetidae</taxon>
        <taxon>Lecanorales</taxon>
        <taxon>Lecanorineae</taxon>
        <taxon>Stereocaulaceae</taxon>
        <taxon>Lepraria</taxon>
    </lineage>
</organism>
<dbReference type="Pfam" id="PF10017">
    <property type="entry name" value="Methyltransf_33"/>
    <property type="match status" value="1"/>
</dbReference>
<evidence type="ECO:0000259" key="3">
    <source>
        <dbReference type="Pfam" id="PF10017"/>
    </source>
</evidence>
<dbReference type="NCBIfam" id="TIGR03439">
    <property type="entry name" value="methyl_EasF"/>
    <property type="match status" value="1"/>
</dbReference>
<protein>
    <recommendedName>
        <fullName evidence="3">Histidine-specific methyltransferase SAM-dependent domain-containing protein</fullName>
    </recommendedName>
</protein>
<keyword evidence="2" id="KW-0808">Transferase</keyword>
<reference evidence="4 5" key="1">
    <citation type="submission" date="2024-09" db="EMBL/GenBank/DDBJ databases">
        <title>Rethinking Asexuality: The Enigmatic Case of Functional Sexual Genes in Lepraria (Stereocaulaceae).</title>
        <authorList>
            <person name="Doellman M."/>
            <person name="Sun Y."/>
            <person name="Barcenas-Pena A."/>
            <person name="Lumbsch H.T."/>
            <person name="Grewe F."/>
        </authorList>
    </citation>
    <scope>NUCLEOTIDE SEQUENCE [LARGE SCALE GENOMIC DNA]</scope>
    <source>
        <strain evidence="4 5">Grewe 0041</strain>
    </source>
</reference>
<gene>
    <name evidence="4" type="ORF">ABVK25_006327</name>
</gene>
<dbReference type="Gene3D" id="3.40.50.150">
    <property type="entry name" value="Vaccinia Virus protein VP39"/>
    <property type="match status" value="1"/>
</dbReference>
<dbReference type="InterPro" id="IPR019257">
    <property type="entry name" value="MeTrfase_dom"/>
</dbReference>
<name>A0ABR4BBS8_9LECA</name>
<evidence type="ECO:0000313" key="4">
    <source>
        <dbReference type="EMBL" id="KAL2053333.1"/>
    </source>
</evidence>
<evidence type="ECO:0000313" key="5">
    <source>
        <dbReference type="Proteomes" id="UP001590951"/>
    </source>
</evidence>
<dbReference type="PANTHER" id="PTHR43397">
    <property type="entry name" value="ERGOTHIONEINE BIOSYNTHESIS PROTEIN 1"/>
    <property type="match status" value="1"/>
</dbReference>
<dbReference type="InterPro" id="IPR051128">
    <property type="entry name" value="EgtD_Methyltrsf_superfamily"/>
</dbReference>
<dbReference type="Proteomes" id="UP001590951">
    <property type="component" value="Unassembled WGS sequence"/>
</dbReference>
<dbReference type="PANTHER" id="PTHR43397:SF1">
    <property type="entry name" value="ERGOTHIONEINE BIOSYNTHESIS PROTEIN 1"/>
    <property type="match status" value="1"/>
</dbReference>
<comment type="caution">
    <text evidence="4">The sequence shown here is derived from an EMBL/GenBank/DDBJ whole genome shotgun (WGS) entry which is preliminary data.</text>
</comment>
<dbReference type="InterPro" id="IPR017805">
    <property type="entry name" value="SAM_MeTrfase_EasF-type_put"/>
</dbReference>
<dbReference type="EMBL" id="JBHFEH010000021">
    <property type="protein sequence ID" value="KAL2053333.1"/>
    <property type="molecule type" value="Genomic_DNA"/>
</dbReference>
<sequence>MATMIDDSVFKRVGQSKVQVHSLMTYRQPPELTSNGFDYSEGGDGHHGEVATDHRNNNGFYTNGKHLKGDYGNGSLISEPQTHKNHMIGTHTRGTYANGFHNTNGTRLDRNDNYGLHINDISTDGVKTNGTASNIIDIRNDHSQLNLTQMVREGLRSASPSLPSLVLWDDRGLKLFERVTQLPDYYICRVEKDILEQHCKEIARKIEPGSMIVDLGCGSTDKIVPILQALDSMSRSIDYYALDLCPAEVRRSLDSISMSPHPFKHVRCHGLIGTFNDARSWLQSSENVDTPKCLVSLGSSIGNLTDTEAAEFLSGFAQTLCHRTDSVMELQSATARSMSTMLVGLDSCKSEDTVRAAYDDGTGFNASFLLNALEHVNTLLGYGVFRTKEWIVHGEWIRGCYKQYLVPLVDFVFEDTHFEAGTKVYIVQSQKYGPQEKARLWEAAKLRQLQGWRCRDGDGPMISMLALDIGDA</sequence>
<feature type="domain" description="Histidine-specific methyltransferase SAM-dependent" evidence="3">
    <location>
        <begin position="148"/>
        <end position="455"/>
    </location>
</feature>